<feature type="region of interest" description="Disordered" evidence="1">
    <location>
        <begin position="225"/>
        <end position="259"/>
    </location>
</feature>
<dbReference type="RefSeq" id="WP_347613182.1">
    <property type="nucleotide sequence ID" value="NZ_JBDPZC010000016.1"/>
</dbReference>
<dbReference type="Pfam" id="PF03743">
    <property type="entry name" value="TrbI"/>
    <property type="match status" value="1"/>
</dbReference>
<feature type="transmembrane region" description="Helical" evidence="2">
    <location>
        <begin position="30"/>
        <end position="48"/>
    </location>
</feature>
<reference evidence="3 4" key="1">
    <citation type="submission" date="2024-05" db="EMBL/GenBank/DDBJ databases">
        <title>Roseateles sp. 2.12 16S ribosomal RNA gene Genome sequencing and assembly.</title>
        <authorList>
            <person name="Woo H."/>
        </authorList>
    </citation>
    <scope>NUCLEOTIDE SEQUENCE [LARGE SCALE GENOMIC DNA]</scope>
    <source>
        <strain evidence="3 4">2.12</strain>
    </source>
</reference>
<comment type="caution">
    <text evidence="3">The sequence shown here is derived from an EMBL/GenBank/DDBJ whole genome shotgun (WGS) entry which is preliminary data.</text>
</comment>
<dbReference type="InterPro" id="IPR005498">
    <property type="entry name" value="T4SS_VirB10/TraB/TrbI"/>
</dbReference>
<name>A0ABV0GKV9_9BURK</name>
<feature type="region of interest" description="Disordered" evidence="1">
    <location>
        <begin position="469"/>
        <end position="488"/>
    </location>
</feature>
<gene>
    <name evidence="3" type="ORF">ABDJ40_22845</name>
</gene>
<keyword evidence="4" id="KW-1185">Reference proteome</keyword>
<dbReference type="CDD" id="cd16430">
    <property type="entry name" value="TraB"/>
    <property type="match status" value="1"/>
</dbReference>
<feature type="compositionally biased region" description="Low complexity" evidence="1">
    <location>
        <begin position="228"/>
        <end position="247"/>
    </location>
</feature>
<protein>
    <submittedName>
        <fullName evidence="3">TraB/VirB10 family protein</fullName>
    </submittedName>
</protein>
<feature type="compositionally biased region" description="Pro residues" evidence="1">
    <location>
        <begin position="152"/>
        <end position="162"/>
    </location>
</feature>
<dbReference type="Proteomes" id="UP001462640">
    <property type="component" value="Unassembled WGS sequence"/>
</dbReference>
<keyword evidence="2" id="KW-0472">Membrane</keyword>
<feature type="region of interest" description="Disordered" evidence="1">
    <location>
        <begin position="143"/>
        <end position="207"/>
    </location>
</feature>
<sequence length="505" mass="53094">MSGRIPPVRERTAQLLRRAIEPLSPRQRQYGLLGLIFLGGITLLWLVLTLNAPPPRTSPGDRAAGSLPQLEALRGPTNIGVMPPGAQVNPVDQWVGTAGRRLAQYESEREEQGRLNKERSAFELRTQQRFADLEHKLTAAAPTTAQAAAPPAATPIDPPLPVAPATMPPASGLPAPSRPVRSGGGDNAWLNQPPGHQDPDGVAAPSLPLGIPRISRIVITQRDQTMGATSTAGHVTTATTSAATSAAPPAMDSANAETPRTMSTFLPVSLTRGTLLGGLDAPTGGQSQANPHPVLIRLSDDSILPNRMRGEYRECFVIAAGYGDISSERAYLRTESLSCVRDDGAALEVRIQGTVYGEDGKVGLRGRLVTKQGQMLANALLAGVVSGIGQGLATSSTEYSTSALGTVASASGADAYRAGLGTGVGKALDRLAQYYIKLAENTFPVIEVDAAREVDVVITKGVRIDTPMTGPGPTLATPTARRSSAYTGTTSPAYRYQETLYDPEY</sequence>
<evidence type="ECO:0000256" key="1">
    <source>
        <dbReference type="SAM" id="MobiDB-lite"/>
    </source>
</evidence>
<evidence type="ECO:0000256" key="2">
    <source>
        <dbReference type="SAM" id="Phobius"/>
    </source>
</evidence>
<evidence type="ECO:0000313" key="4">
    <source>
        <dbReference type="Proteomes" id="UP001462640"/>
    </source>
</evidence>
<keyword evidence="2" id="KW-1133">Transmembrane helix</keyword>
<accession>A0ABV0GKV9</accession>
<evidence type="ECO:0000313" key="3">
    <source>
        <dbReference type="EMBL" id="MEO3715621.1"/>
    </source>
</evidence>
<keyword evidence="2" id="KW-0812">Transmembrane</keyword>
<feature type="compositionally biased region" description="Low complexity" evidence="1">
    <location>
        <begin position="469"/>
        <end position="480"/>
    </location>
</feature>
<proteinExistence type="predicted"/>
<organism evidence="3 4">
    <name type="scientific">Roseateles flavus</name>
    <dbReference type="NCBI Taxonomy" id="3149041"/>
    <lineage>
        <taxon>Bacteria</taxon>
        <taxon>Pseudomonadati</taxon>
        <taxon>Pseudomonadota</taxon>
        <taxon>Betaproteobacteria</taxon>
        <taxon>Burkholderiales</taxon>
        <taxon>Sphaerotilaceae</taxon>
        <taxon>Roseateles</taxon>
    </lineage>
</organism>
<dbReference type="EMBL" id="JBDPZC010000016">
    <property type="protein sequence ID" value="MEO3715621.1"/>
    <property type="molecule type" value="Genomic_DNA"/>
</dbReference>